<dbReference type="PROSITE" id="PS50026">
    <property type="entry name" value="EGF_3"/>
    <property type="match status" value="1"/>
</dbReference>
<gene>
    <name evidence="4" type="ORF">RRG08_050472</name>
</gene>
<dbReference type="Proteomes" id="UP001283361">
    <property type="component" value="Unassembled WGS sequence"/>
</dbReference>
<dbReference type="InterPro" id="IPR000742">
    <property type="entry name" value="EGF"/>
</dbReference>
<keyword evidence="5" id="KW-1185">Reference proteome</keyword>
<proteinExistence type="predicted"/>
<name>A0AAE1CW91_9GAST</name>
<dbReference type="EMBL" id="JAWDGP010006541">
    <property type="protein sequence ID" value="KAK3739267.1"/>
    <property type="molecule type" value="Genomic_DNA"/>
</dbReference>
<feature type="domain" description="EGF-like" evidence="3">
    <location>
        <begin position="21"/>
        <end position="57"/>
    </location>
</feature>
<sequence>MKLILALALVCSVSMVTMAEDPFDCTITPCLNGGSCITYDGVSYCTCPLFYEGNRCETMDALIDIQG</sequence>
<keyword evidence="1" id="KW-0245">EGF-like domain</keyword>
<dbReference type="SUPFAM" id="SSF57196">
    <property type="entry name" value="EGF/Laminin"/>
    <property type="match status" value="1"/>
</dbReference>
<evidence type="ECO:0000256" key="2">
    <source>
        <dbReference type="SAM" id="SignalP"/>
    </source>
</evidence>
<protein>
    <recommendedName>
        <fullName evidence="3">EGF-like domain-containing protein</fullName>
    </recommendedName>
</protein>
<evidence type="ECO:0000313" key="4">
    <source>
        <dbReference type="EMBL" id="KAK3739267.1"/>
    </source>
</evidence>
<keyword evidence="2" id="KW-0732">Signal</keyword>
<keyword evidence="1" id="KW-1015">Disulfide bond</keyword>
<feature type="signal peptide" evidence="2">
    <location>
        <begin position="1"/>
        <end position="19"/>
    </location>
</feature>
<dbReference type="PROSITE" id="PS00022">
    <property type="entry name" value="EGF_1"/>
    <property type="match status" value="1"/>
</dbReference>
<dbReference type="AlphaFoldDB" id="A0AAE1CW91"/>
<feature type="disulfide bond" evidence="1">
    <location>
        <begin position="47"/>
        <end position="56"/>
    </location>
</feature>
<feature type="chain" id="PRO_5042129614" description="EGF-like domain-containing protein" evidence="2">
    <location>
        <begin position="20"/>
        <end position="67"/>
    </location>
</feature>
<comment type="caution">
    <text evidence="1">Lacks conserved residue(s) required for the propagation of feature annotation.</text>
</comment>
<accession>A0AAE1CW91</accession>
<evidence type="ECO:0000259" key="3">
    <source>
        <dbReference type="PROSITE" id="PS50026"/>
    </source>
</evidence>
<dbReference type="Gene3D" id="2.10.25.10">
    <property type="entry name" value="Laminin"/>
    <property type="match status" value="1"/>
</dbReference>
<evidence type="ECO:0000313" key="5">
    <source>
        <dbReference type="Proteomes" id="UP001283361"/>
    </source>
</evidence>
<dbReference type="CDD" id="cd00054">
    <property type="entry name" value="EGF_CA"/>
    <property type="match status" value="1"/>
</dbReference>
<organism evidence="4 5">
    <name type="scientific">Elysia crispata</name>
    <name type="common">lettuce slug</name>
    <dbReference type="NCBI Taxonomy" id="231223"/>
    <lineage>
        <taxon>Eukaryota</taxon>
        <taxon>Metazoa</taxon>
        <taxon>Spiralia</taxon>
        <taxon>Lophotrochozoa</taxon>
        <taxon>Mollusca</taxon>
        <taxon>Gastropoda</taxon>
        <taxon>Heterobranchia</taxon>
        <taxon>Euthyneura</taxon>
        <taxon>Panpulmonata</taxon>
        <taxon>Sacoglossa</taxon>
        <taxon>Placobranchoidea</taxon>
        <taxon>Plakobranchidae</taxon>
        <taxon>Elysia</taxon>
    </lineage>
</organism>
<comment type="caution">
    <text evidence="4">The sequence shown here is derived from an EMBL/GenBank/DDBJ whole genome shotgun (WGS) entry which is preliminary data.</text>
</comment>
<reference evidence="4" key="1">
    <citation type="journal article" date="2023" name="G3 (Bethesda)">
        <title>A reference genome for the long-term kleptoplast-retaining sea slug Elysia crispata morphotype clarki.</title>
        <authorList>
            <person name="Eastman K.E."/>
            <person name="Pendleton A.L."/>
            <person name="Shaikh M.A."/>
            <person name="Suttiyut T."/>
            <person name="Ogas R."/>
            <person name="Tomko P."/>
            <person name="Gavelis G."/>
            <person name="Widhalm J.R."/>
            <person name="Wisecaver J.H."/>
        </authorList>
    </citation>
    <scope>NUCLEOTIDE SEQUENCE</scope>
    <source>
        <strain evidence="4">ECLA1</strain>
    </source>
</reference>
<evidence type="ECO:0000256" key="1">
    <source>
        <dbReference type="PROSITE-ProRule" id="PRU00076"/>
    </source>
</evidence>